<evidence type="ECO:0000313" key="9">
    <source>
        <dbReference type="EMBL" id="PLW37795.1"/>
    </source>
</evidence>
<feature type="domain" description="Allantoicase" evidence="8">
    <location>
        <begin position="272"/>
        <end position="411"/>
    </location>
</feature>
<dbReference type="GO" id="GO:0004848">
    <property type="term" value="F:ureidoglycolate hydrolase activity"/>
    <property type="evidence" value="ECO:0007669"/>
    <property type="project" value="InterPro"/>
</dbReference>
<organism evidence="9 10">
    <name type="scientific">Puccinia coronata f. sp. avenae</name>
    <dbReference type="NCBI Taxonomy" id="200324"/>
    <lineage>
        <taxon>Eukaryota</taxon>
        <taxon>Fungi</taxon>
        <taxon>Dikarya</taxon>
        <taxon>Basidiomycota</taxon>
        <taxon>Pucciniomycotina</taxon>
        <taxon>Pucciniomycetes</taxon>
        <taxon>Pucciniales</taxon>
        <taxon>Pucciniaceae</taxon>
        <taxon>Puccinia</taxon>
    </lineage>
</organism>
<sequence length="654" mass="72127">MKGREGTQGRCCFSGKGGHRWSKFGSKFGSKSASDPDRAVTSKLDTTTSNMESTIQPQAIPTTDFHQHFQSLIELSSDSLGSSILAVSDQWFAPAESLLKPHPPLDLRGQFGPNGALYDGWESRRHNPSHDWVIIQLGVPSGTIAGFDIDTTLFNGNEAPACSVYALDRLTPPPDSPDDPEVSSQGGHPLNEPHLSKEPIPRIKPQWTQLLPVVPLGPSARHLFKIPETTKGYRYLKLNMIPDGGIARFRVYGHPIPVFPAGRCDLASVLLGARVVVTSDQHYGVGSNLILPGRGPKSMDGGWETKRSRQPGHSEFVIIKLADAGFLDYAEIDTNYFIGNFPQLVDLYATVSDQMVPDLNSEWTEILAKSKLGPHQQQYFQLTKPQEKFTHVRMTIYPDGGVKRIRLFGRRTAGCVGPAEIPISDLSVQEEQGHIIPTSVPMKKTGEALRRLPILPLTRAGFGPYGSVIEAHLDLRASPAEMRSKVVNFGTATKLDHVARLETGEGGLPPSPNLCLFSCQPWTPDHTSSGRLEWRLKGLERHQFSSQTFIPLATHLRTADQTERDQFNSQPEGQYLIVVALDENGKPNMESLRAFLGCKSQGISYSKNIWHAPLISINNRMDFACLIYETGDPRVDCELVDIHNVVCELDHAGL</sequence>
<feature type="region of interest" description="Disordered" evidence="7">
    <location>
        <begin position="167"/>
        <end position="198"/>
    </location>
</feature>
<dbReference type="InterPro" id="IPR011051">
    <property type="entry name" value="RmlC_Cupin_sf"/>
</dbReference>
<dbReference type="Pfam" id="PF04115">
    <property type="entry name" value="Ureidogly_lyase"/>
    <property type="match status" value="1"/>
</dbReference>
<dbReference type="SUPFAM" id="SSF51182">
    <property type="entry name" value="RmlC-like cupins"/>
    <property type="match status" value="1"/>
</dbReference>
<dbReference type="InterPro" id="IPR015908">
    <property type="entry name" value="Allantoicase_dom"/>
</dbReference>
<dbReference type="GO" id="GO:0000256">
    <property type="term" value="P:allantoin catabolic process"/>
    <property type="evidence" value="ECO:0007669"/>
    <property type="project" value="InterPro"/>
</dbReference>
<comment type="catalytic activity">
    <reaction evidence="6">
        <text>(S)-ureidoglycolate = urea + glyoxylate</text>
        <dbReference type="Rhea" id="RHEA:11304"/>
        <dbReference type="ChEBI" id="CHEBI:16199"/>
        <dbReference type="ChEBI" id="CHEBI:36655"/>
        <dbReference type="ChEBI" id="CHEBI:57296"/>
        <dbReference type="EC" id="4.3.2.3"/>
    </reaction>
</comment>
<dbReference type="GO" id="GO:0006144">
    <property type="term" value="P:purine nucleobase metabolic process"/>
    <property type="evidence" value="ECO:0007669"/>
    <property type="project" value="UniProtKB-KW"/>
</dbReference>
<dbReference type="HAMAP" id="MF_00813">
    <property type="entry name" value="Allantoicase"/>
    <property type="match status" value="1"/>
</dbReference>
<dbReference type="InterPro" id="IPR047233">
    <property type="entry name" value="UAH_cupin"/>
</dbReference>
<dbReference type="NCBIfam" id="TIGR02961">
    <property type="entry name" value="allantoicase"/>
    <property type="match status" value="1"/>
</dbReference>
<feature type="domain" description="Allantoicase" evidence="8">
    <location>
        <begin position="81"/>
        <end position="255"/>
    </location>
</feature>
<dbReference type="CDD" id="cd20298">
    <property type="entry name" value="cupin_UAH"/>
    <property type="match status" value="1"/>
</dbReference>
<feature type="region of interest" description="Disordered" evidence="7">
    <location>
        <begin position="24"/>
        <end position="52"/>
    </location>
</feature>
<dbReference type="InterPro" id="IPR008979">
    <property type="entry name" value="Galactose-bd-like_sf"/>
</dbReference>
<dbReference type="AlphaFoldDB" id="A0A2N5UJ69"/>
<comment type="caution">
    <text evidence="9">The sequence shown here is derived from an EMBL/GenBank/DDBJ whole genome shotgun (WGS) entry which is preliminary data.</text>
</comment>
<dbReference type="EMBL" id="PGCI01000137">
    <property type="protein sequence ID" value="PLW37795.1"/>
    <property type="molecule type" value="Genomic_DNA"/>
</dbReference>
<dbReference type="GO" id="GO:0050385">
    <property type="term" value="F:ureidoglycolate lyase activity"/>
    <property type="evidence" value="ECO:0007669"/>
    <property type="project" value="UniProtKB-EC"/>
</dbReference>
<accession>A0A2N5UJ69</accession>
<dbReference type="GO" id="GO:0004037">
    <property type="term" value="F:allantoicase activity"/>
    <property type="evidence" value="ECO:0007669"/>
    <property type="project" value="InterPro"/>
</dbReference>
<gene>
    <name evidence="9" type="ORF">PCASD_11303</name>
</gene>
<dbReference type="PANTHER" id="PTHR12045:SF3">
    <property type="entry name" value="INACTIVE ALLANTOICASE-RELATED"/>
    <property type="match status" value="1"/>
</dbReference>
<keyword evidence="3" id="KW-0659">Purine metabolism</keyword>
<feature type="compositionally biased region" description="Polar residues" evidence="7">
    <location>
        <begin position="43"/>
        <end position="52"/>
    </location>
</feature>
<evidence type="ECO:0000256" key="4">
    <source>
        <dbReference type="ARBA" id="ARBA00022801"/>
    </source>
</evidence>
<comment type="similarity">
    <text evidence="1">Belongs to the allantoicase family.</text>
</comment>
<evidence type="ECO:0000256" key="3">
    <source>
        <dbReference type="ARBA" id="ARBA00022631"/>
    </source>
</evidence>
<evidence type="ECO:0000256" key="2">
    <source>
        <dbReference type="ARBA" id="ARBA00011738"/>
    </source>
</evidence>
<evidence type="ECO:0000256" key="5">
    <source>
        <dbReference type="ARBA" id="ARBA00023239"/>
    </source>
</evidence>
<protein>
    <recommendedName>
        <fullName evidence="8">Allantoicase domain-containing protein</fullName>
    </recommendedName>
</protein>
<evidence type="ECO:0000256" key="1">
    <source>
        <dbReference type="ARBA" id="ARBA00009242"/>
    </source>
</evidence>
<evidence type="ECO:0000313" key="10">
    <source>
        <dbReference type="Proteomes" id="UP000235392"/>
    </source>
</evidence>
<dbReference type="Gene3D" id="2.60.120.480">
    <property type="entry name" value="Ureidoglycolate hydrolase"/>
    <property type="match status" value="1"/>
</dbReference>
<dbReference type="Gene3D" id="2.60.120.260">
    <property type="entry name" value="Galactose-binding domain-like"/>
    <property type="match status" value="2"/>
</dbReference>
<dbReference type="InterPro" id="IPR007247">
    <property type="entry name" value="Ureidogly_lyase"/>
</dbReference>
<evidence type="ECO:0000259" key="8">
    <source>
        <dbReference type="Pfam" id="PF03561"/>
    </source>
</evidence>
<keyword evidence="4" id="KW-0378">Hydrolase</keyword>
<proteinExistence type="inferred from homology"/>
<dbReference type="InterPro" id="IPR024060">
    <property type="entry name" value="Ureidoglycolate_lyase_dom_sf"/>
</dbReference>
<evidence type="ECO:0000256" key="7">
    <source>
        <dbReference type="SAM" id="MobiDB-lite"/>
    </source>
</evidence>
<keyword evidence="5" id="KW-0456">Lyase</keyword>
<dbReference type="InterPro" id="IPR005164">
    <property type="entry name" value="Allantoicase"/>
</dbReference>
<name>A0A2N5UJ69_9BASI</name>
<comment type="subunit">
    <text evidence="2">Homodimer.</text>
</comment>
<dbReference type="PANTHER" id="PTHR12045">
    <property type="entry name" value="ALLANTOICASE"/>
    <property type="match status" value="1"/>
</dbReference>
<dbReference type="Proteomes" id="UP000235392">
    <property type="component" value="Unassembled WGS sequence"/>
</dbReference>
<dbReference type="FunFam" id="2.60.120.260:FF:000059">
    <property type="entry name" value="Probable allantoicase"/>
    <property type="match status" value="1"/>
</dbReference>
<evidence type="ECO:0000256" key="6">
    <source>
        <dbReference type="ARBA" id="ARBA00047684"/>
    </source>
</evidence>
<dbReference type="SUPFAM" id="SSF49785">
    <property type="entry name" value="Galactose-binding domain-like"/>
    <property type="match status" value="2"/>
</dbReference>
<reference evidence="9 10" key="1">
    <citation type="submission" date="2017-11" db="EMBL/GenBank/DDBJ databases">
        <title>De novo assembly and phasing of dikaryotic genomes from two isolates of Puccinia coronata f. sp. avenae, the causal agent of oat crown rust.</title>
        <authorList>
            <person name="Miller M.E."/>
            <person name="Zhang Y."/>
            <person name="Omidvar V."/>
            <person name="Sperschneider J."/>
            <person name="Schwessinger B."/>
            <person name="Raley C."/>
            <person name="Palmer J.M."/>
            <person name="Garnica D."/>
            <person name="Upadhyaya N."/>
            <person name="Rathjen J."/>
            <person name="Taylor J.M."/>
            <person name="Park R.F."/>
            <person name="Dodds P.N."/>
            <person name="Hirsch C.D."/>
            <person name="Kianian S.F."/>
            <person name="Figueroa M."/>
        </authorList>
    </citation>
    <scope>NUCLEOTIDE SEQUENCE [LARGE SCALE GENOMIC DNA]</scope>
    <source>
        <strain evidence="9">12SD80</strain>
    </source>
</reference>
<dbReference type="Pfam" id="PF03561">
    <property type="entry name" value="Allantoicase"/>
    <property type="match status" value="2"/>
</dbReference>